<dbReference type="EMBL" id="MH588547">
    <property type="protein sequence ID" value="AXQ69864.1"/>
    <property type="molecule type" value="Genomic_DNA"/>
</dbReference>
<reference evidence="1" key="1">
    <citation type="submission" date="2018-07" db="EMBL/GenBank/DDBJ databases">
        <authorList>
            <person name="Wilson K.M."/>
            <person name="Ely B."/>
        </authorList>
    </citation>
    <scope>NUCLEOTIDE SEQUENCE</scope>
</reference>
<evidence type="ECO:0000313" key="1">
    <source>
        <dbReference type="EMBL" id="AXQ69864.1"/>
    </source>
</evidence>
<keyword evidence="2" id="KW-1185">Reference proteome</keyword>
<gene>
    <name evidence="1" type="ORF">CcrSC_gp282</name>
</gene>
<protein>
    <submittedName>
        <fullName evidence="1">Uncharacterized protein</fullName>
    </submittedName>
</protein>
<sequence length="184" mass="20317">MTTPTKTKIKGSKRLARRAAARALYGVKPPAGGYKVKPSTRFFSKPALPSERETRIETLTGILEKATKVKQNQPPFYQNIYWTDRSGTTQRLVEMPMMHLKSAIHLVRLNRIEAMKAAAKVKGQAERSALNSRAALACAWLVCMEAEAERRDPTYAALRKLQGHTKATPTPVEIAALPGTFIGA</sequence>
<evidence type="ECO:0000313" key="2">
    <source>
        <dbReference type="Proteomes" id="UP000259683"/>
    </source>
</evidence>
<proteinExistence type="predicted"/>
<accession>A0A385EDB1</accession>
<name>A0A385EDB1_9CAUD</name>
<reference evidence="1" key="2">
    <citation type="submission" date="2021-07" db="EMBL/GenBank/DDBJ databases">
        <title>Giant CbK-like Caulobacter bacteriophages have genetically divergent genomes.</title>
        <authorList>
            <person name="Wilson K."/>
            <person name="Ely B."/>
        </authorList>
    </citation>
    <scope>NUCLEOTIDE SEQUENCE</scope>
</reference>
<dbReference type="Proteomes" id="UP000259683">
    <property type="component" value="Segment"/>
</dbReference>
<organism evidence="1 2">
    <name type="scientific">Caulobacter phage CcrSC</name>
    <dbReference type="NCBI Taxonomy" id="2283272"/>
    <lineage>
        <taxon>Viruses</taxon>
        <taxon>Duplodnaviria</taxon>
        <taxon>Heunggongvirae</taxon>
        <taxon>Uroviricota</taxon>
        <taxon>Caudoviricetes</taxon>
        <taxon>Jeanschmidtviridae</taxon>
        <taxon>Bertelyvirus</taxon>
        <taxon>Bertelyvirus SC</taxon>
    </lineage>
</organism>